<evidence type="ECO:0000313" key="1">
    <source>
        <dbReference type="EMBL" id="AES61783.1"/>
    </source>
</evidence>
<accession>G7IF64</accession>
<dbReference type="EnsemblPlants" id="AES61783">
    <property type="protein sequence ID" value="AES61783"/>
    <property type="gene ID" value="MTR_1g088600"/>
</dbReference>
<evidence type="ECO:0000313" key="2">
    <source>
        <dbReference type="EnsemblPlants" id="AES61783"/>
    </source>
</evidence>
<dbReference type="EMBL" id="CM001217">
    <property type="protein sequence ID" value="AES61783.1"/>
    <property type="molecule type" value="Genomic_DNA"/>
</dbReference>
<keyword evidence="3" id="KW-1185">Reference proteome</keyword>
<protein>
    <submittedName>
        <fullName evidence="1 2">Uncharacterized protein</fullName>
    </submittedName>
</protein>
<sequence>MASGLVNNRIRITPQTNKEEDMVAAHRVRDFLVGWVFEKAEFLKGCFLCEKMDEDLDGSYKKLKTLNTKNPKGSNKRKDQVKKGWLEPLHCPIAIYEADVPTKIVKHDKFEELRNKMGVTSLEHLSIYLYIFFSL</sequence>
<proteinExistence type="predicted"/>
<organism evidence="1 3">
    <name type="scientific">Medicago truncatula</name>
    <name type="common">Barrel medic</name>
    <name type="synonym">Medicago tribuloides</name>
    <dbReference type="NCBI Taxonomy" id="3880"/>
    <lineage>
        <taxon>Eukaryota</taxon>
        <taxon>Viridiplantae</taxon>
        <taxon>Streptophyta</taxon>
        <taxon>Embryophyta</taxon>
        <taxon>Tracheophyta</taxon>
        <taxon>Spermatophyta</taxon>
        <taxon>Magnoliopsida</taxon>
        <taxon>eudicotyledons</taxon>
        <taxon>Gunneridae</taxon>
        <taxon>Pentapetalae</taxon>
        <taxon>rosids</taxon>
        <taxon>fabids</taxon>
        <taxon>Fabales</taxon>
        <taxon>Fabaceae</taxon>
        <taxon>Papilionoideae</taxon>
        <taxon>50 kb inversion clade</taxon>
        <taxon>NPAAA clade</taxon>
        <taxon>Hologalegina</taxon>
        <taxon>IRL clade</taxon>
        <taxon>Trifolieae</taxon>
        <taxon>Medicago</taxon>
    </lineage>
</organism>
<evidence type="ECO:0000313" key="3">
    <source>
        <dbReference type="Proteomes" id="UP000002051"/>
    </source>
</evidence>
<reference evidence="1 3" key="2">
    <citation type="journal article" date="2014" name="BMC Genomics">
        <title>An improved genome release (version Mt4.0) for the model legume Medicago truncatula.</title>
        <authorList>
            <person name="Tang H."/>
            <person name="Krishnakumar V."/>
            <person name="Bidwell S."/>
            <person name="Rosen B."/>
            <person name="Chan A."/>
            <person name="Zhou S."/>
            <person name="Gentzbittel L."/>
            <person name="Childs K.L."/>
            <person name="Yandell M."/>
            <person name="Gundlach H."/>
            <person name="Mayer K.F."/>
            <person name="Schwartz D.C."/>
            <person name="Town C.D."/>
        </authorList>
    </citation>
    <scope>GENOME REANNOTATION</scope>
    <source>
        <strain evidence="2 3">cv. Jemalong A17</strain>
    </source>
</reference>
<dbReference type="PaxDb" id="3880-AES61783"/>
<dbReference type="Proteomes" id="UP000002051">
    <property type="component" value="Unassembled WGS sequence"/>
</dbReference>
<gene>
    <name evidence="1" type="ordered locus">MTR_1g088600</name>
</gene>
<name>G7IF64_MEDTR</name>
<reference evidence="2" key="3">
    <citation type="submission" date="2015-04" db="UniProtKB">
        <authorList>
            <consortium name="EnsemblPlants"/>
        </authorList>
    </citation>
    <scope>IDENTIFICATION</scope>
    <source>
        <strain evidence="2">cv. Jemalong A17</strain>
    </source>
</reference>
<dbReference type="HOGENOM" id="CLU_1888814_0_0_1"/>
<reference evidence="1 3" key="1">
    <citation type="journal article" date="2011" name="Nature">
        <title>The Medicago genome provides insight into the evolution of rhizobial symbioses.</title>
        <authorList>
            <person name="Young N.D."/>
            <person name="Debelle F."/>
            <person name="Oldroyd G.E."/>
            <person name="Geurts R."/>
            <person name="Cannon S.B."/>
            <person name="Udvardi M.K."/>
            <person name="Benedito V.A."/>
            <person name="Mayer K.F."/>
            <person name="Gouzy J."/>
            <person name="Schoof H."/>
            <person name="Van de Peer Y."/>
            <person name="Proost S."/>
            <person name="Cook D.R."/>
            <person name="Meyers B.C."/>
            <person name="Spannagl M."/>
            <person name="Cheung F."/>
            <person name="De Mita S."/>
            <person name="Krishnakumar V."/>
            <person name="Gundlach H."/>
            <person name="Zhou S."/>
            <person name="Mudge J."/>
            <person name="Bharti A.K."/>
            <person name="Murray J.D."/>
            <person name="Naoumkina M.A."/>
            <person name="Rosen B."/>
            <person name="Silverstein K.A."/>
            <person name="Tang H."/>
            <person name="Rombauts S."/>
            <person name="Zhao P.X."/>
            <person name="Zhou P."/>
            <person name="Barbe V."/>
            <person name="Bardou P."/>
            <person name="Bechner M."/>
            <person name="Bellec A."/>
            <person name="Berger A."/>
            <person name="Berges H."/>
            <person name="Bidwell S."/>
            <person name="Bisseling T."/>
            <person name="Choisne N."/>
            <person name="Couloux A."/>
            <person name="Denny R."/>
            <person name="Deshpande S."/>
            <person name="Dai X."/>
            <person name="Doyle J.J."/>
            <person name="Dudez A.M."/>
            <person name="Farmer A.D."/>
            <person name="Fouteau S."/>
            <person name="Franken C."/>
            <person name="Gibelin C."/>
            <person name="Gish J."/>
            <person name="Goldstein S."/>
            <person name="Gonzalez A.J."/>
            <person name="Green P.J."/>
            <person name="Hallab A."/>
            <person name="Hartog M."/>
            <person name="Hua A."/>
            <person name="Humphray S.J."/>
            <person name="Jeong D.H."/>
            <person name="Jing Y."/>
            <person name="Jocker A."/>
            <person name="Kenton S.M."/>
            <person name="Kim D.J."/>
            <person name="Klee K."/>
            <person name="Lai H."/>
            <person name="Lang C."/>
            <person name="Lin S."/>
            <person name="Macmil S.L."/>
            <person name="Magdelenat G."/>
            <person name="Matthews L."/>
            <person name="McCorrison J."/>
            <person name="Monaghan E.L."/>
            <person name="Mun J.H."/>
            <person name="Najar F.Z."/>
            <person name="Nicholson C."/>
            <person name="Noirot C."/>
            <person name="O'Bleness M."/>
            <person name="Paule C.R."/>
            <person name="Poulain J."/>
            <person name="Prion F."/>
            <person name="Qin B."/>
            <person name="Qu C."/>
            <person name="Retzel E.F."/>
            <person name="Riddle C."/>
            <person name="Sallet E."/>
            <person name="Samain S."/>
            <person name="Samson N."/>
            <person name="Sanders I."/>
            <person name="Saurat O."/>
            <person name="Scarpelli C."/>
            <person name="Schiex T."/>
            <person name="Segurens B."/>
            <person name="Severin A.J."/>
            <person name="Sherrier D.J."/>
            <person name="Shi R."/>
            <person name="Sims S."/>
            <person name="Singer S.R."/>
            <person name="Sinharoy S."/>
            <person name="Sterck L."/>
            <person name="Viollet A."/>
            <person name="Wang B.B."/>
            <person name="Wang K."/>
            <person name="Wang M."/>
            <person name="Wang X."/>
            <person name="Warfsmann J."/>
            <person name="Weissenbach J."/>
            <person name="White D.D."/>
            <person name="White J.D."/>
            <person name="Wiley G.B."/>
            <person name="Wincker P."/>
            <person name="Xing Y."/>
            <person name="Yang L."/>
            <person name="Yao Z."/>
            <person name="Ying F."/>
            <person name="Zhai J."/>
            <person name="Zhou L."/>
            <person name="Zuber A."/>
            <person name="Denarie J."/>
            <person name="Dixon R.A."/>
            <person name="May G.D."/>
            <person name="Schwartz D.C."/>
            <person name="Rogers J."/>
            <person name="Quetier F."/>
            <person name="Town C.D."/>
            <person name="Roe B.A."/>
        </authorList>
    </citation>
    <scope>NUCLEOTIDE SEQUENCE [LARGE SCALE GENOMIC DNA]</scope>
    <source>
        <strain evidence="1">A17</strain>
        <strain evidence="2 3">cv. Jemalong A17</strain>
    </source>
</reference>
<dbReference type="AlphaFoldDB" id="G7IF64"/>